<evidence type="ECO:0000256" key="1">
    <source>
        <dbReference type="ARBA" id="ARBA00004141"/>
    </source>
</evidence>
<evidence type="ECO:0000256" key="2">
    <source>
        <dbReference type="ARBA" id="ARBA00022692"/>
    </source>
</evidence>
<comment type="caution">
    <text evidence="5">The sequence shown here is derived from an EMBL/GenBank/DDBJ whole genome shotgun (WGS) entry which is preliminary data.</text>
</comment>
<accession>A0ABQ8V1R9</accession>
<dbReference type="PANTHER" id="PTHR48022:SF23">
    <property type="entry name" value="MAJOR FACILITATOR SUPERFAMILY (MFS) PROFILE DOMAIN-CONTAINING PROTEIN"/>
    <property type="match status" value="1"/>
</dbReference>
<sequence>MKKLSPNAYLRRKPTDDIELLHELAEIETAIEEECEARKGLGWKEAFFQWCGAVKILPGILHTLWGGPLLIDAGNFRYYAPQIFTSIGYTGNKNSLLASGVYGVVKTLAIHHLTLLSIVGRNVNLHLHLLELRLLAGNCQSLYPQWEWATCFSIVGAIIKTHPPPAASQGMAVMLYIYVCFYSMGWDGVLSHGSMFRISSLPDNALSFGCCQCFAVVMGTSSSLIRRFQSNSILDSKFYKMFATVNIGAIGTFSLIIPDTKGRSLEEMDIIFGSVSAKKRSADVAKFEHALDNGPEIGSTRSNDYYIRNVTILMSLFLCTLS</sequence>
<dbReference type="PANTHER" id="PTHR48022">
    <property type="entry name" value="PLASTIDIC GLUCOSE TRANSPORTER 4"/>
    <property type="match status" value="1"/>
</dbReference>
<dbReference type="Pfam" id="PF00083">
    <property type="entry name" value="Sugar_tr"/>
    <property type="match status" value="1"/>
</dbReference>
<keyword evidence="2" id="KW-0812">Transmembrane</keyword>
<proteinExistence type="predicted"/>
<evidence type="ECO:0008006" key="7">
    <source>
        <dbReference type="Google" id="ProtNLM"/>
    </source>
</evidence>
<dbReference type="Gene3D" id="1.20.1250.20">
    <property type="entry name" value="MFS general substrate transporter like domains"/>
    <property type="match status" value="1"/>
</dbReference>
<organism evidence="5 6">
    <name type="scientific">Lentinula lateritia</name>
    <dbReference type="NCBI Taxonomy" id="40482"/>
    <lineage>
        <taxon>Eukaryota</taxon>
        <taxon>Fungi</taxon>
        <taxon>Dikarya</taxon>
        <taxon>Basidiomycota</taxon>
        <taxon>Agaricomycotina</taxon>
        <taxon>Agaricomycetes</taxon>
        <taxon>Agaricomycetidae</taxon>
        <taxon>Agaricales</taxon>
        <taxon>Marasmiineae</taxon>
        <taxon>Omphalotaceae</taxon>
        <taxon>Lentinula</taxon>
    </lineage>
</organism>
<dbReference type="InterPro" id="IPR050360">
    <property type="entry name" value="MFS_Sugar_Transporters"/>
</dbReference>
<dbReference type="EMBL" id="JANVFT010000095">
    <property type="protein sequence ID" value="KAJ4469649.1"/>
    <property type="molecule type" value="Genomic_DNA"/>
</dbReference>
<keyword evidence="4" id="KW-0472">Membrane</keyword>
<evidence type="ECO:0000313" key="6">
    <source>
        <dbReference type="Proteomes" id="UP001150217"/>
    </source>
</evidence>
<comment type="subcellular location">
    <subcellularLocation>
        <location evidence="1">Membrane</location>
        <topology evidence="1">Multi-pass membrane protein</topology>
    </subcellularLocation>
</comment>
<keyword evidence="6" id="KW-1185">Reference proteome</keyword>
<evidence type="ECO:0000256" key="3">
    <source>
        <dbReference type="ARBA" id="ARBA00022989"/>
    </source>
</evidence>
<keyword evidence="3" id="KW-1133">Transmembrane helix</keyword>
<dbReference type="InterPro" id="IPR005828">
    <property type="entry name" value="MFS_sugar_transport-like"/>
</dbReference>
<dbReference type="Proteomes" id="UP001150217">
    <property type="component" value="Unassembled WGS sequence"/>
</dbReference>
<reference evidence="5" key="1">
    <citation type="submission" date="2022-08" db="EMBL/GenBank/DDBJ databases">
        <title>A Global Phylogenomic Analysis of the Shiitake Genus Lentinula.</title>
        <authorList>
            <consortium name="DOE Joint Genome Institute"/>
            <person name="Sierra-Patev S."/>
            <person name="Min B."/>
            <person name="Naranjo-Ortiz M."/>
            <person name="Looney B."/>
            <person name="Konkel Z."/>
            <person name="Slot J.C."/>
            <person name="Sakamoto Y."/>
            <person name="Steenwyk J.L."/>
            <person name="Rokas A."/>
            <person name="Carro J."/>
            <person name="Camarero S."/>
            <person name="Ferreira P."/>
            <person name="Molpeceres G."/>
            <person name="Ruiz-Duenas F.J."/>
            <person name="Serrano A."/>
            <person name="Henrissat B."/>
            <person name="Drula E."/>
            <person name="Hughes K.W."/>
            <person name="Mata J.L."/>
            <person name="Ishikawa N.K."/>
            <person name="Vargas-Isla R."/>
            <person name="Ushijima S."/>
            <person name="Smith C.A."/>
            <person name="Ahrendt S."/>
            <person name="Andreopoulos W."/>
            <person name="He G."/>
            <person name="Labutti K."/>
            <person name="Lipzen A."/>
            <person name="Ng V."/>
            <person name="Riley R."/>
            <person name="Sandor L."/>
            <person name="Barry K."/>
            <person name="Martinez A.T."/>
            <person name="Xiao Y."/>
            <person name="Gibbons J.G."/>
            <person name="Terashima K."/>
            <person name="Grigoriev I.V."/>
            <person name="Hibbett D.S."/>
        </authorList>
    </citation>
    <scope>NUCLEOTIDE SEQUENCE</scope>
    <source>
        <strain evidence="5">RHP3577 ss4</strain>
    </source>
</reference>
<protein>
    <recommendedName>
        <fullName evidence="7">General substrate transporter</fullName>
    </recommendedName>
</protein>
<name>A0ABQ8V1R9_9AGAR</name>
<dbReference type="InterPro" id="IPR036259">
    <property type="entry name" value="MFS_trans_sf"/>
</dbReference>
<evidence type="ECO:0000256" key="4">
    <source>
        <dbReference type="ARBA" id="ARBA00023136"/>
    </source>
</evidence>
<gene>
    <name evidence="5" type="ORF">C8R41DRAFT_984447</name>
</gene>
<evidence type="ECO:0000313" key="5">
    <source>
        <dbReference type="EMBL" id="KAJ4469649.1"/>
    </source>
</evidence>